<feature type="signal peptide" evidence="1">
    <location>
        <begin position="1"/>
        <end position="18"/>
    </location>
</feature>
<accession>A0A093XRB4</accession>
<dbReference type="PANTHER" id="PTHR39599">
    <property type="entry name" value="GPI-ANCHORED PROTEIN (EUROFUNG)-RELATED-RELATED"/>
    <property type="match status" value="1"/>
</dbReference>
<dbReference type="AlphaFoldDB" id="A0A093XRB4"/>
<dbReference type="PANTHER" id="PTHR39599:SF1">
    <property type="entry name" value="GPI-ANCHORED PROTEIN (EUROFUNG)"/>
    <property type="match status" value="1"/>
</dbReference>
<reference evidence="2" key="1">
    <citation type="journal article" date="2014" name="PLoS Genet.">
        <title>Signature Gene Expression Reveals Novel Clues to the Molecular Mechanisms of Dimorphic Transition in Penicillium marneffei.</title>
        <authorList>
            <person name="Yang E."/>
            <person name="Wang G."/>
            <person name="Cai J."/>
            <person name="Woo P.C."/>
            <person name="Lau S.K."/>
            <person name="Yuen K.-Y."/>
            <person name="Chow W.-N."/>
            <person name="Lin X."/>
        </authorList>
    </citation>
    <scope>NUCLEOTIDE SEQUENCE [LARGE SCALE GENOMIC DNA]</scope>
    <source>
        <strain evidence="2">PM1</strain>
    </source>
</reference>
<feature type="chain" id="PRO_5009749818" evidence="1">
    <location>
        <begin position="19"/>
        <end position="276"/>
    </location>
</feature>
<organism evidence="2">
    <name type="scientific">Talaromyces marneffei PM1</name>
    <dbReference type="NCBI Taxonomy" id="1077442"/>
    <lineage>
        <taxon>Eukaryota</taxon>
        <taxon>Fungi</taxon>
        <taxon>Dikarya</taxon>
        <taxon>Ascomycota</taxon>
        <taxon>Pezizomycotina</taxon>
        <taxon>Eurotiomycetes</taxon>
        <taxon>Eurotiomycetidae</taxon>
        <taxon>Eurotiales</taxon>
        <taxon>Trichocomaceae</taxon>
        <taxon>Talaromyces</taxon>
        <taxon>Talaromyces sect. Talaromyces</taxon>
    </lineage>
</organism>
<sequence>MKQSLLSIATLLISSSWGAELELAPFTHPATAATTVYPEFARDFDFFKRDGNCPANFNTCSNEGNSGICCISGTTCTVDAANNYACCPTGALCTGTLGATATGGNGNGNGNSASTTTSGFMFPQGTTTTTITSSRASITGSTVPGAVFPFVYIPTSFGNAAICSSYYSFCQGEYTSCIVSLGGQYGVTIAGGNGGGVTVAGATAVTSASAAVSTCSSLSREACYGLQESYCTAFGTSGQSPTTGGSFVAGNYAPARKSSLHEILLAAAAGLLGMLI</sequence>
<protein>
    <submittedName>
        <fullName evidence="2">Uncharacterized protein</fullName>
    </submittedName>
</protein>
<evidence type="ECO:0000256" key="1">
    <source>
        <dbReference type="SAM" id="SignalP"/>
    </source>
</evidence>
<proteinExistence type="predicted"/>
<dbReference type="HOGENOM" id="CLU_068709_2_0_1"/>
<gene>
    <name evidence="2" type="ORF">GQ26_0141910</name>
</gene>
<keyword evidence="1" id="KW-0732">Signal</keyword>
<comment type="caution">
    <text evidence="2">The sequence shown here is derived from an EMBL/GenBank/DDBJ whole genome shotgun (WGS) entry which is preliminary data.</text>
</comment>
<name>A0A093XRB4_TALMA</name>
<dbReference type="EMBL" id="JPOX01000014">
    <property type="protein sequence ID" value="KFX47793.1"/>
    <property type="molecule type" value="Genomic_DNA"/>
</dbReference>
<dbReference type="eggNOG" id="ENOG502SQGD">
    <property type="taxonomic scope" value="Eukaryota"/>
</dbReference>
<dbReference type="EMBL" id="JPOX01000014">
    <property type="protein sequence ID" value="KFX47792.1"/>
    <property type="molecule type" value="Genomic_DNA"/>
</dbReference>
<evidence type="ECO:0000313" key="2">
    <source>
        <dbReference type="EMBL" id="KFX47793.1"/>
    </source>
</evidence>